<evidence type="ECO:0000313" key="1">
    <source>
        <dbReference type="EMBL" id="PJG55189.1"/>
    </source>
</evidence>
<sequence length="83" mass="9095">MCVVAGNPVTDVRLDRAIVQGAFVEESALRVHIAAIRKAFGSARDMLVATVGRGYRLVGVWQMVRSCPGPRCLCQPISFHNRI</sequence>
<dbReference type="GO" id="GO:0003677">
    <property type="term" value="F:DNA binding"/>
    <property type="evidence" value="ECO:0007669"/>
    <property type="project" value="InterPro"/>
</dbReference>
<keyword evidence="2" id="KW-1185">Reference proteome</keyword>
<dbReference type="Proteomes" id="UP000231194">
    <property type="component" value="Unassembled WGS sequence"/>
</dbReference>
<dbReference type="GO" id="GO:0006355">
    <property type="term" value="P:regulation of DNA-templated transcription"/>
    <property type="evidence" value="ECO:0007669"/>
    <property type="project" value="InterPro"/>
</dbReference>
<accession>A0A2M8RBN2</accession>
<protein>
    <recommendedName>
        <fullName evidence="3">OmpR/PhoB-type domain-containing protein</fullName>
    </recommendedName>
</protein>
<dbReference type="InterPro" id="IPR036388">
    <property type="entry name" value="WH-like_DNA-bd_sf"/>
</dbReference>
<dbReference type="AlphaFoldDB" id="A0A2M8RBN2"/>
<dbReference type="InterPro" id="IPR016032">
    <property type="entry name" value="Sig_transdc_resp-reg_C-effctor"/>
</dbReference>
<name>A0A2M8RBN2_9BRAD</name>
<organism evidence="1 2">
    <name type="scientific">Bradyrhizobium forestalis</name>
    <dbReference type="NCBI Taxonomy" id="1419263"/>
    <lineage>
        <taxon>Bacteria</taxon>
        <taxon>Pseudomonadati</taxon>
        <taxon>Pseudomonadota</taxon>
        <taxon>Alphaproteobacteria</taxon>
        <taxon>Hyphomicrobiales</taxon>
        <taxon>Nitrobacteraceae</taxon>
        <taxon>Bradyrhizobium</taxon>
    </lineage>
</organism>
<dbReference type="EMBL" id="PGVG01000007">
    <property type="protein sequence ID" value="PJG55189.1"/>
    <property type="molecule type" value="Genomic_DNA"/>
</dbReference>
<evidence type="ECO:0000313" key="2">
    <source>
        <dbReference type="Proteomes" id="UP000231194"/>
    </source>
</evidence>
<dbReference type="SUPFAM" id="SSF46894">
    <property type="entry name" value="C-terminal effector domain of the bipartite response regulators"/>
    <property type="match status" value="1"/>
</dbReference>
<comment type="caution">
    <text evidence="1">The sequence shown here is derived from an EMBL/GenBank/DDBJ whole genome shotgun (WGS) entry which is preliminary data.</text>
</comment>
<dbReference type="Gene3D" id="1.10.10.10">
    <property type="entry name" value="Winged helix-like DNA-binding domain superfamily/Winged helix DNA-binding domain"/>
    <property type="match status" value="1"/>
</dbReference>
<gene>
    <name evidence="1" type="ORF">CVM73_11505</name>
</gene>
<reference evidence="1 2" key="1">
    <citation type="submission" date="2017-11" db="EMBL/GenBank/DDBJ databases">
        <title>Bradyrhizobium forestalis sp. nov., an efficient nitrogen-fixing bacterium isolated from nodules of forest legume species in the Amazon.</title>
        <authorList>
            <person name="Costa E.M."/>
            <person name="Guimaraes A."/>
            <person name="Carvalho T.S."/>
            <person name="Rodrigues T.L."/>
            <person name="Ribeiro P.R.A."/>
            <person name="Lebbe L."/>
            <person name="Willems A."/>
            <person name="Moreira F.M.S."/>
        </authorList>
    </citation>
    <scope>NUCLEOTIDE SEQUENCE [LARGE SCALE GENOMIC DNA]</scope>
    <source>
        <strain evidence="1 2">INPA54B</strain>
    </source>
</reference>
<proteinExistence type="predicted"/>
<evidence type="ECO:0008006" key="3">
    <source>
        <dbReference type="Google" id="ProtNLM"/>
    </source>
</evidence>